<dbReference type="Pfam" id="PF00953">
    <property type="entry name" value="Glycos_transf_4"/>
    <property type="match status" value="1"/>
</dbReference>
<evidence type="ECO:0000313" key="9">
    <source>
        <dbReference type="EMBL" id="SMG09015.1"/>
    </source>
</evidence>
<sequence>MVFFVGYLDDMSPLKPKIRLFVHLLAASLVVIPLHLSPLLSLVYLLWIAGCTNAYNLIDGMNGLSLSMAMLALFAVGCADGSLNLILPLIALCLGILPWNFPKAHTFLGDGGVYLLGFVVSTMMMWSVEPSMSPNVVKIAVTLILLGGVPVADTLTTIVRRLIAGKSPFSPDRGHVHHRLLDRGFSEGKVLVILIFAQGFLLWCGFSISLST</sequence>
<evidence type="ECO:0000256" key="6">
    <source>
        <dbReference type="ARBA" id="ARBA00023136"/>
    </source>
</evidence>
<dbReference type="GO" id="GO:0016780">
    <property type="term" value="F:phosphotransferase activity, for other substituted phosphate groups"/>
    <property type="evidence" value="ECO:0007669"/>
    <property type="project" value="InterPro"/>
</dbReference>
<organism evidence="9 10">
    <name type="scientific">Dethiosulfovibrio salsuginis</name>
    <dbReference type="NCBI Taxonomy" id="561720"/>
    <lineage>
        <taxon>Bacteria</taxon>
        <taxon>Thermotogati</taxon>
        <taxon>Synergistota</taxon>
        <taxon>Synergistia</taxon>
        <taxon>Synergistales</taxon>
        <taxon>Dethiosulfovibrionaceae</taxon>
        <taxon>Dethiosulfovibrio</taxon>
    </lineage>
</organism>
<dbReference type="AlphaFoldDB" id="A0A1X7I3L5"/>
<feature type="transmembrane region" description="Helical" evidence="8">
    <location>
        <begin position="69"/>
        <end position="95"/>
    </location>
</feature>
<feature type="binding site" evidence="7">
    <location>
        <position position="110"/>
    </location>
    <ligand>
        <name>Mg(2+)</name>
        <dbReference type="ChEBI" id="CHEBI:18420"/>
    </ligand>
</feature>
<keyword evidence="7" id="KW-0479">Metal-binding</keyword>
<dbReference type="GO" id="GO:0046872">
    <property type="term" value="F:metal ion binding"/>
    <property type="evidence" value="ECO:0007669"/>
    <property type="project" value="UniProtKB-KW"/>
</dbReference>
<evidence type="ECO:0000256" key="5">
    <source>
        <dbReference type="ARBA" id="ARBA00022989"/>
    </source>
</evidence>
<reference evidence="10" key="1">
    <citation type="submission" date="2017-04" db="EMBL/GenBank/DDBJ databases">
        <authorList>
            <person name="Varghese N."/>
            <person name="Submissions S."/>
        </authorList>
    </citation>
    <scope>NUCLEOTIDE SEQUENCE [LARGE SCALE GENOMIC DNA]</scope>
    <source>
        <strain evidence="10">USBA 82</strain>
    </source>
</reference>
<evidence type="ECO:0000256" key="8">
    <source>
        <dbReference type="SAM" id="Phobius"/>
    </source>
</evidence>
<dbReference type="GO" id="GO:0071555">
    <property type="term" value="P:cell wall organization"/>
    <property type="evidence" value="ECO:0007669"/>
    <property type="project" value="TreeGrafter"/>
</dbReference>
<keyword evidence="4 8" id="KW-0812">Transmembrane</keyword>
<keyword evidence="10" id="KW-1185">Reference proteome</keyword>
<dbReference type="EMBL" id="FXBB01000001">
    <property type="protein sequence ID" value="SMG09015.1"/>
    <property type="molecule type" value="Genomic_DNA"/>
</dbReference>
<evidence type="ECO:0000256" key="1">
    <source>
        <dbReference type="ARBA" id="ARBA00004651"/>
    </source>
</evidence>
<dbReference type="GO" id="GO:0044038">
    <property type="term" value="P:cell wall macromolecule biosynthetic process"/>
    <property type="evidence" value="ECO:0007669"/>
    <property type="project" value="TreeGrafter"/>
</dbReference>
<dbReference type="InterPro" id="IPR000715">
    <property type="entry name" value="Glycosyl_transferase_4"/>
</dbReference>
<feature type="transmembrane region" description="Helical" evidence="8">
    <location>
        <begin position="190"/>
        <end position="210"/>
    </location>
</feature>
<dbReference type="STRING" id="561720.SAMN06275492_10182"/>
<dbReference type="GO" id="GO:0005886">
    <property type="term" value="C:plasma membrane"/>
    <property type="evidence" value="ECO:0007669"/>
    <property type="project" value="UniProtKB-SubCell"/>
</dbReference>
<dbReference type="CDD" id="cd06853">
    <property type="entry name" value="GT_WecA_like"/>
    <property type="match status" value="1"/>
</dbReference>
<dbReference type="PANTHER" id="PTHR22926">
    <property type="entry name" value="PHOSPHO-N-ACETYLMURAMOYL-PENTAPEPTIDE-TRANSFERASE"/>
    <property type="match status" value="1"/>
</dbReference>
<evidence type="ECO:0000313" key="10">
    <source>
        <dbReference type="Proteomes" id="UP000193355"/>
    </source>
</evidence>
<evidence type="ECO:0000256" key="4">
    <source>
        <dbReference type="ARBA" id="ARBA00022692"/>
    </source>
</evidence>
<comment type="cofactor">
    <cofactor evidence="7">
        <name>Mg(2+)</name>
        <dbReference type="ChEBI" id="CHEBI:18420"/>
    </cofactor>
</comment>
<keyword evidence="2" id="KW-1003">Cell membrane</keyword>
<evidence type="ECO:0000256" key="7">
    <source>
        <dbReference type="PIRSR" id="PIRSR600715-1"/>
    </source>
</evidence>
<feature type="transmembrane region" description="Helical" evidence="8">
    <location>
        <begin position="139"/>
        <end position="159"/>
    </location>
</feature>
<accession>A0A1X7I3L5</accession>
<comment type="subcellular location">
    <subcellularLocation>
        <location evidence="1">Cell membrane</location>
        <topology evidence="1">Multi-pass membrane protein</topology>
    </subcellularLocation>
</comment>
<feature type="transmembrane region" description="Helical" evidence="8">
    <location>
        <begin position="107"/>
        <end position="127"/>
    </location>
</feature>
<evidence type="ECO:0000256" key="3">
    <source>
        <dbReference type="ARBA" id="ARBA00022679"/>
    </source>
</evidence>
<keyword evidence="3 9" id="KW-0808">Transferase</keyword>
<keyword evidence="7" id="KW-0460">Magnesium</keyword>
<dbReference type="PANTHER" id="PTHR22926:SF3">
    <property type="entry name" value="UNDECAPRENYL-PHOSPHATE ALPHA-N-ACETYLGLUCOSAMINYL 1-PHOSPHATE TRANSFERASE"/>
    <property type="match status" value="1"/>
</dbReference>
<keyword evidence="5 8" id="KW-1133">Transmembrane helix</keyword>
<dbReference type="GO" id="GO:0009103">
    <property type="term" value="P:lipopolysaccharide biosynthetic process"/>
    <property type="evidence" value="ECO:0007669"/>
    <property type="project" value="TreeGrafter"/>
</dbReference>
<name>A0A1X7I3L5_9BACT</name>
<gene>
    <name evidence="9" type="ORF">SAMN06275492_10182</name>
</gene>
<evidence type="ECO:0000256" key="2">
    <source>
        <dbReference type="ARBA" id="ARBA00022475"/>
    </source>
</evidence>
<feature type="transmembrane region" description="Helical" evidence="8">
    <location>
        <begin position="20"/>
        <end position="49"/>
    </location>
</feature>
<feature type="binding site" evidence="7">
    <location>
        <position position="56"/>
    </location>
    <ligand>
        <name>Mg(2+)</name>
        <dbReference type="ChEBI" id="CHEBI:18420"/>
    </ligand>
</feature>
<dbReference type="Proteomes" id="UP000193355">
    <property type="component" value="Unassembled WGS sequence"/>
</dbReference>
<keyword evidence="6 8" id="KW-0472">Membrane</keyword>
<protein>
    <submittedName>
        <fullName evidence="9">UDP-GlcNAc:undecaprenyl-phosphate GlcNAc-1-phosphate transferase</fullName>
    </submittedName>
</protein>
<proteinExistence type="predicted"/>